<dbReference type="SUPFAM" id="SSF63748">
    <property type="entry name" value="Tudor/PWWP/MBT"/>
    <property type="match status" value="1"/>
</dbReference>
<feature type="compositionally biased region" description="Acidic residues" evidence="1">
    <location>
        <begin position="2044"/>
        <end position="2058"/>
    </location>
</feature>
<feature type="compositionally biased region" description="Basic and acidic residues" evidence="1">
    <location>
        <begin position="1748"/>
        <end position="1757"/>
    </location>
</feature>
<feature type="region of interest" description="Disordered" evidence="1">
    <location>
        <begin position="1013"/>
        <end position="1941"/>
    </location>
</feature>
<feature type="compositionally biased region" description="Acidic residues" evidence="1">
    <location>
        <begin position="2596"/>
        <end position="2607"/>
    </location>
</feature>
<dbReference type="SMART" id="SM00333">
    <property type="entry name" value="TUDOR"/>
    <property type="match status" value="1"/>
</dbReference>
<feature type="compositionally biased region" description="Basic and acidic residues" evidence="1">
    <location>
        <begin position="1262"/>
        <end position="1274"/>
    </location>
</feature>
<feature type="region of interest" description="Disordered" evidence="1">
    <location>
        <begin position="1946"/>
        <end position="1965"/>
    </location>
</feature>
<dbReference type="Gene3D" id="2.30.30.140">
    <property type="match status" value="2"/>
</dbReference>
<accession>A0A2P4Y114</accession>
<feature type="compositionally biased region" description="Acidic residues" evidence="1">
    <location>
        <begin position="2407"/>
        <end position="2418"/>
    </location>
</feature>
<feature type="compositionally biased region" description="Basic and acidic residues" evidence="1">
    <location>
        <begin position="1531"/>
        <end position="1549"/>
    </location>
</feature>
<keyword evidence="4" id="KW-1185">Reference proteome</keyword>
<reference evidence="3 4" key="1">
    <citation type="journal article" date="2017" name="Genome Biol. Evol.">
        <title>Phytophthora megakarya and P. palmivora, closely related causal agents of cacao black pod rot, underwent increases in genome sizes and gene numbers by different mechanisms.</title>
        <authorList>
            <person name="Ali S.S."/>
            <person name="Shao J."/>
            <person name="Lary D.J."/>
            <person name="Kronmiller B."/>
            <person name="Shen D."/>
            <person name="Strem M.D."/>
            <person name="Amoako-Attah I."/>
            <person name="Akrofi A.Y."/>
            <person name="Begoude B.A."/>
            <person name="Ten Hoopen G.M."/>
            <person name="Coulibaly K."/>
            <person name="Kebe B.I."/>
            <person name="Melnick R.L."/>
            <person name="Guiltinan M.J."/>
            <person name="Tyler B.M."/>
            <person name="Meinhardt L.W."/>
            <person name="Bailey B.A."/>
        </authorList>
    </citation>
    <scope>NUCLEOTIDE SEQUENCE [LARGE SCALE GENOMIC DNA]</scope>
    <source>
        <strain evidence="4">sbr112.9</strain>
    </source>
</reference>
<feature type="compositionally biased region" description="Low complexity" evidence="1">
    <location>
        <begin position="972"/>
        <end position="986"/>
    </location>
</feature>
<feature type="compositionally biased region" description="Acidic residues" evidence="1">
    <location>
        <begin position="2738"/>
        <end position="2749"/>
    </location>
</feature>
<feature type="region of interest" description="Disordered" evidence="1">
    <location>
        <begin position="778"/>
        <end position="997"/>
    </location>
</feature>
<feature type="region of interest" description="Disordered" evidence="1">
    <location>
        <begin position="2346"/>
        <end position="3020"/>
    </location>
</feature>
<dbReference type="Gene3D" id="1.25.10.10">
    <property type="entry name" value="Leucine-rich Repeat Variant"/>
    <property type="match status" value="1"/>
</dbReference>
<feature type="compositionally biased region" description="Polar residues" evidence="1">
    <location>
        <begin position="1033"/>
        <end position="1056"/>
    </location>
</feature>
<feature type="compositionally biased region" description="Acidic residues" evidence="1">
    <location>
        <begin position="2371"/>
        <end position="2385"/>
    </location>
</feature>
<dbReference type="SUPFAM" id="SSF48371">
    <property type="entry name" value="ARM repeat"/>
    <property type="match status" value="1"/>
</dbReference>
<feature type="compositionally biased region" description="Polar residues" evidence="1">
    <location>
        <begin position="1594"/>
        <end position="1604"/>
    </location>
</feature>
<dbReference type="EMBL" id="NCKW01006480">
    <property type="protein sequence ID" value="POM71488.1"/>
    <property type="molecule type" value="Genomic_DNA"/>
</dbReference>
<dbReference type="InterPro" id="IPR016024">
    <property type="entry name" value="ARM-type_fold"/>
</dbReference>
<feature type="compositionally biased region" description="Basic and acidic residues" evidence="1">
    <location>
        <begin position="907"/>
        <end position="917"/>
    </location>
</feature>
<feature type="compositionally biased region" description="Basic and acidic residues" evidence="1">
    <location>
        <begin position="2321"/>
        <end position="2334"/>
    </location>
</feature>
<feature type="compositionally biased region" description="Polar residues" evidence="1">
    <location>
        <begin position="592"/>
        <end position="605"/>
    </location>
</feature>
<feature type="region of interest" description="Disordered" evidence="1">
    <location>
        <begin position="592"/>
        <end position="656"/>
    </location>
</feature>
<feature type="compositionally biased region" description="Basic and acidic residues" evidence="1">
    <location>
        <begin position="1689"/>
        <end position="1698"/>
    </location>
</feature>
<feature type="compositionally biased region" description="Polar residues" evidence="1">
    <location>
        <begin position="878"/>
        <end position="890"/>
    </location>
</feature>
<dbReference type="InterPro" id="IPR011989">
    <property type="entry name" value="ARM-like"/>
</dbReference>
<feature type="compositionally biased region" description="Polar residues" evidence="1">
    <location>
        <begin position="2020"/>
        <end position="2031"/>
    </location>
</feature>
<feature type="compositionally biased region" description="Low complexity" evidence="1">
    <location>
        <begin position="2849"/>
        <end position="2871"/>
    </location>
</feature>
<feature type="compositionally biased region" description="Basic and acidic residues" evidence="1">
    <location>
        <begin position="833"/>
        <end position="848"/>
    </location>
</feature>
<evidence type="ECO:0000313" key="4">
    <source>
        <dbReference type="Proteomes" id="UP000237271"/>
    </source>
</evidence>
<evidence type="ECO:0000256" key="1">
    <source>
        <dbReference type="SAM" id="MobiDB-lite"/>
    </source>
</evidence>
<feature type="compositionally biased region" description="Acidic residues" evidence="1">
    <location>
        <begin position="2833"/>
        <end position="2848"/>
    </location>
</feature>
<comment type="caution">
    <text evidence="3">The sequence shown here is derived from an EMBL/GenBank/DDBJ whole genome shotgun (WGS) entry which is preliminary data.</text>
</comment>
<dbReference type="InterPro" id="IPR002999">
    <property type="entry name" value="Tudor"/>
</dbReference>
<evidence type="ECO:0000259" key="2">
    <source>
        <dbReference type="SMART" id="SM00333"/>
    </source>
</evidence>
<feature type="compositionally biased region" description="Basic and acidic residues" evidence="1">
    <location>
        <begin position="1566"/>
        <end position="1577"/>
    </location>
</feature>
<feature type="compositionally biased region" description="Polar residues" evidence="1">
    <location>
        <begin position="1875"/>
        <end position="1889"/>
    </location>
</feature>
<feature type="compositionally biased region" description="Acidic residues" evidence="1">
    <location>
        <begin position="1550"/>
        <end position="1565"/>
    </location>
</feature>
<feature type="compositionally biased region" description="Acidic residues" evidence="1">
    <location>
        <begin position="2561"/>
        <end position="2571"/>
    </location>
</feature>
<feature type="compositionally biased region" description="Polar residues" evidence="1">
    <location>
        <begin position="2222"/>
        <end position="2238"/>
    </location>
</feature>
<sequence length="3020" mass="324154">MYRVGQRVDGLYDENADDMWYPGRIRSVHRADPKTDDADVTFEVLYDDGEVEMNVRLEFLRQHVSGTICAGTRVLCRYDGGDEFYPGQVSDVQENGRYTVAYDDGEVEENVPVDYIVEPEEEEKTETENPAEEPQMPAERTYVIESLQLLEKRLGDAASTKSVLSTLVKQMRAYPQVTADLVHERGGERLIIDALKFHQAHAVIQCYGCVLLRRLCFLCVKSTNFLLHNGIVELVIQAMNSFAEDAILQASACGALAVFTRVHTGLNSLIEFQVAQLVLSTLIYHKTYSVHTRQVHYYACEVLLELCELDDLQTLNLLCGEQEEDFMGDMSPISLLLFLLRQGLSLDDKKACCAVGSLLMCLAASGKRAATLILGLNGLAELSTVMARYPTEPSIQKYSSAASKQIALCSVRQSPTKRIKDTATVILREAESIEHTPAIKPVPRRGAPRRTTSTGKRKSNPSSRNGSSAYSRGATYSSNTPYRNAPGFSRAPSRYEQFDSGCGGDMNSFGYPVRDFHTAATAPQQPSSLVILDGNLGDSGFRTSKHKPPSKEDRQSELFDAYGIHGFPNSTNGRPYGTKRAQLKAHLASAESTWATPQHIPSSHSSRSEHFDPGSAYSHQDFMPSRQNRYNEAHNPSYYPELRQPRGAKRKKKNPGMRTAFQVRVENENQLRVSREAHLQYPSPQRLGAATKRAAKARQKRITAAGHSSLTGKLKDSSTESLNDYATQLFQDNTSRTGSGSSRLTPREKEEIRERERLSFAEKLHKMIDKAKSTLANGNLTSVPTVDTVSRPKKAGTGTKTARKARELSTTPSEDKRQPKKTRTVNSSTPKHVTKEVLTPRDTAEIRPAKPTSIGATKRAAAINDPPSAAVSRAKPSVSRTVVTPDATTDQKPRAAIKSSKAPPTKPIDKHEAEQKSEPAVSVASVDATPKERPSQDDVVAVESDAIAAPPVELKPVEQVEPVVSSGEDDVMVSVQSDAVSQSDVDPTSGDNGNISGADAAVEEVVVVATPAEGHIPVDIPLDATVKPAPEQSEPSADAQQNSASEPTDDQPSGGNATVDAMYGDAYGEFDDNGGDDEDMAEAEIDTGDDQMPVTEPLNPPVDIPLQQSKSGEALYDDGYDEFDDDEGPNDEETEKAEVGDASASEPVDNQDKESSDNIASEPPEIESDVAAKLPEVESEQLTGEDAPIVAGEREVSGPTEDNNVGDESLPNDKDDGNREDDVVNESKHAAVQELQPNTTDIDNAEEALDSINAVNPVTEPSTEKEAEDARQVEQADAALNVNDDVDSRSSAPDEHEEEPDASASIPTSVIESAETEHIVGDDDRSPGTTALDDEPASVDPASEDVPVAQPEHANNKPTEETETSLHPDAVNGSMSAPDQDGEMKKLLAGDSTGSIHSASYGEENFDDEENHQKAEPNEAVEVSPVIVAIEEQQQDLSANTDDALAQSEMSTKAVCTPDRVEEEPKTLAANSSELSVQSNTYEDEGFDDGVQDEAHADHSDYKTPEQELGRNQVAEDEERNALSEPIAPLDDAHTPPKNDQDGKQKESTEDNEDTTETYGDEDFDSSVHDEIPKESTAELVPESTGDRSEPQGLENNDSASTPESEAVAEPPVTIVESEAPNTMVLEEMKNDQDPMINETDKCDDDAQTQVDKTSSDNIGGEPIPGNHVESSDPHPVSATSSINDLSDEIDKPQHEAPDTTIPTEEGILENTESGEQPATYDDEEFDNGTEEKEVVPSAATEDSGLGCKDEGSKSEELEAEPTESNNEKAEDSTVARADNIDDPVVEEVTSPESQPQVNHQPEHQDESPTEDAPDSNTVFDKTDDSVSDVAPASEAATDTASEDVGDQAELPVEGEANASNVDDPVSPPEPEILASTSDQVPGKENTTIPEDKADVSTEPEIDGGTVSAENLPPDSVTPSVEPDAAATDEPDEGVVTAEDMPEYAQGDDAFDEDTPESNLIGTPAEEISAITPVDATPDVDQYGDAEFDDADDVAALKDVESEDGPVQDDSSANEDIKPTDNTNTKDSLPAQTPEEGEAGVCDNGEEPTNDTTEEVADQPDSKHETEENTDGDVDVNAGDVAADIDDGSAGVNQDINDGIDAEASVKDEPLVSNPDVTTYEDDFPVDSTPATQEDAAVDPVAASAEHSTVDNVENPAGNEDPALDSSTSDEIRVPDRNVDPSVQLFDMVPDSTSKDESYDDGFDDDTNTPAIDKNDSRDAIDTTSSPEADAPNTSTIADASEDNVAMEREQPQEAQKGSDEIDTIPAEGAAQDEIDIQTEDQNGNDELDTTTAESAVQNDIDVKVDECNGVGSVEMESTEIPEKTEPVENVKPDVVEPVPVEAECVEPAPVNPETVEYEDVKDKAATVESVDPEPVDSEVVEPEPDASHVQGGDSAIIQSEVTGPEAEAENADEDGAMEPDNKEPQIADPPLDEPAAVERQATEAEANSEEDGAAEPNNKESESADPSTEEPTTVEPRTAESNDVVPDVVLPGITDPDAVETEATTAVNSGPVLEPPLESIDGITPAESAAPETNEEGLPTEPLEASILADPVASDNGDLPVEEMPVEGPEETPTKTIDQKLADLGSTGETNGGDLEGEVASTEDDVIAPPTSEKAVDETSLSVGEGQAEHPVDTTTDEPQESTQSEAEGTIEIDPPSSDTSPAEQSVNGANGDRVSLDEQEATGEPQSIDEGTKEDIVEMKNEPVESSSTTTPAEPIEAPAHETQPIVENHTSVEPDYADDDAPEEESPVVIENESKRADDVGVQEEKLSNQHVPEAPPEEPVVQENAGAPKVSNEYVEQPDTAEELAIEVKTPQSEVAVGDASEGPKTEDQYDDDDAYNEFEEQDTEVTTPTSPPVVEAPVSVVPAATEEATEDDNEEYENDDYGEEESTVETPRAEPMAVSSSTRSEPPVSAREEEIEEVAEAPEAEEEAYADDPDEYNNEYEDDDVPAPTRAPQSSLPKSPPVEASADEYEDDNEDDYAEDEVEDSPPKPAPTPAADDEMEEEVGYDSDEYAESDG</sequence>
<feature type="compositionally biased region" description="Acidic residues" evidence="1">
    <location>
        <begin position="1115"/>
        <end position="1135"/>
    </location>
</feature>
<feature type="compositionally biased region" description="Polar residues" evidence="1">
    <location>
        <begin position="1469"/>
        <end position="1481"/>
    </location>
</feature>
<feature type="compositionally biased region" description="Polar residues" evidence="1">
    <location>
        <begin position="450"/>
        <end position="482"/>
    </location>
</feature>
<dbReference type="OrthoDB" id="79847at2759"/>
<feature type="compositionally biased region" description="Basic and acidic residues" evidence="1">
    <location>
        <begin position="2170"/>
        <end position="2179"/>
    </location>
</feature>
<feature type="compositionally biased region" description="Acidic residues" evidence="1">
    <location>
        <begin position="2271"/>
        <end position="2289"/>
    </location>
</feature>
<feature type="compositionally biased region" description="Acidic residues" evidence="1">
    <location>
        <begin position="1068"/>
        <end position="1089"/>
    </location>
</feature>
<organism evidence="3 4">
    <name type="scientific">Phytophthora palmivora</name>
    <dbReference type="NCBI Taxonomy" id="4796"/>
    <lineage>
        <taxon>Eukaryota</taxon>
        <taxon>Sar</taxon>
        <taxon>Stramenopiles</taxon>
        <taxon>Oomycota</taxon>
        <taxon>Peronosporomycetes</taxon>
        <taxon>Peronosporales</taxon>
        <taxon>Peronosporaceae</taxon>
        <taxon>Phytophthora</taxon>
    </lineage>
</organism>
<feature type="region of interest" description="Disordered" evidence="1">
    <location>
        <begin position="434"/>
        <end position="491"/>
    </location>
</feature>
<feature type="compositionally biased region" description="Polar residues" evidence="1">
    <location>
        <begin position="2658"/>
        <end position="2670"/>
    </location>
</feature>
<dbReference type="CDD" id="cd04508">
    <property type="entry name" value="Tudor_SF"/>
    <property type="match status" value="2"/>
</dbReference>
<protein>
    <recommendedName>
        <fullName evidence="2">Tudor domain-containing protein</fullName>
    </recommendedName>
</protein>
<gene>
    <name evidence="3" type="ORF">PHPALM_11942</name>
</gene>
<feature type="compositionally biased region" description="Basic and acidic residues" evidence="1">
    <location>
        <begin position="1315"/>
        <end position="1326"/>
    </location>
</feature>
<feature type="compositionally biased region" description="Basic and acidic residues" evidence="1">
    <location>
        <begin position="1354"/>
        <end position="1366"/>
    </location>
</feature>
<evidence type="ECO:0000313" key="3">
    <source>
        <dbReference type="EMBL" id="POM71488.1"/>
    </source>
</evidence>
<feature type="compositionally biased region" description="Acidic residues" evidence="1">
    <location>
        <begin position="3000"/>
        <end position="3020"/>
    </location>
</feature>
<feature type="compositionally biased region" description="Basic and acidic residues" evidence="1">
    <location>
        <begin position="2755"/>
        <end position="2771"/>
    </location>
</feature>
<feature type="compositionally biased region" description="Basic and acidic residues" evidence="1">
    <location>
        <begin position="1493"/>
        <end position="1509"/>
    </location>
</feature>
<feature type="region of interest" description="Disordered" evidence="1">
    <location>
        <begin position="2313"/>
        <end position="2334"/>
    </location>
</feature>
<feature type="compositionally biased region" description="Acidic residues" evidence="1">
    <location>
        <begin position="2872"/>
        <end position="2892"/>
    </location>
</feature>
<dbReference type="Proteomes" id="UP000237271">
    <property type="component" value="Unassembled WGS sequence"/>
</dbReference>
<feature type="region of interest" description="Disordered" evidence="1">
    <location>
        <begin position="1970"/>
        <end position="2300"/>
    </location>
</feature>
<feature type="compositionally biased region" description="Acidic residues" evidence="1">
    <location>
        <begin position="2198"/>
        <end position="2207"/>
    </location>
</feature>
<feature type="compositionally biased region" description="Polar residues" evidence="1">
    <location>
        <begin position="778"/>
        <end position="788"/>
    </location>
</feature>
<feature type="compositionally biased region" description="Acidic residues" evidence="1">
    <location>
        <begin position="2970"/>
        <end position="2989"/>
    </location>
</feature>
<feature type="compositionally biased region" description="Basic and acidic residues" evidence="1">
    <location>
        <begin position="745"/>
        <end position="754"/>
    </location>
</feature>
<feature type="compositionally biased region" description="Low complexity" evidence="1">
    <location>
        <begin position="2075"/>
        <end position="2092"/>
    </location>
</feature>
<feature type="compositionally biased region" description="Basic residues" evidence="1">
    <location>
        <begin position="646"/>
        <end position="655"/>
    </location>
</feature>
<feature type="compositionally biased region" description="Acidic residues" evidence="1">
    <location>
        <begin position="2918"/>
        <end position="2950"/>
    </location>
</feature>
<feature type="compositionally biased region" description="Acidic residues" evidence="1">
    <location>
        <begin position="1982"/>
        <end position="1993"/>
    </location>
</feature>
<feature type="compositionally biased region" description="Polar residues" evidence="1">
    <location>
        <begin position="1648"/>
        <end position="1658"/>
    </location>
</feature>
<feature type="compositionally biased region" description="Polar residues" evidence="1">
    <location>
        <begin position="1791"/>
        <end position="1800"/>
    </location>
</feature>
<name>A0A2P4Y114_9STRA</name>
<feature type="domain" description="Tudor" evidence="2">
    <location>
        <begin position="66"/>
        <end position="124"/>
    </location>
</feature>
<proteinExistence type="predicted"/>
<feature type="compositionally biased region" description="Basic and acidic residues" evidence="1">
    <location>
        <begin position="2246"/>
        <end position="2260"/>
    </location>
</feature>
<feature type="compositionally biased region" description="Basic and acidic residues" evidence="1">
    <location>
        <begin position="2692"/>
        <end position="2705"/>
    </location>
</feature>
<feature type="compositionally biased region" description="Low complexity" evidence="1">
    <location>
        <begin position="734"/>
        <end position="743"/>
    </location>
</feature>
<feature type="compositionally biased region" description="Acidic residues" evidence="1">
    <location>
        <begin position="1482"/>
        <end position="1492"/>
    </location>
</feature>
<feature type="compositionally biased region" description="Basic and acidic residues" evidence="1">
    <location>
        <begin position="1211"/>
        <end position="1231"/>
    </location>
</feature>
<feature type="region of interest" description="Disordered" evidence="1">
    <location>
        <begin position="728"/>
        <end position="754"/>
    </location>
</feature>